<reference evidence="2" key="1">
    <citation type="submission" date="2006-10" db="EMBL/GenBank/DDBJ databases">
        <authorList>
            <person name="Amadeo P."/>
            <person name="Zhao Q."/>
            <person name="Wortman J."/>
            <person name="Fraser-Liggett C."/>
            <person name="Carlton J."/>
        </authorList>
    </citation>
    <scope>NUCLEOTIDE SEQUENCE</scope>
    <source>
        <strain evidence="2">G3</strain>
    </source>
</reference>
<dbReference type="Pfam" id="PF00169">
    <property type="entry name" value="PH"/>
    <property type="match status" value="1"/>
</dbReference>
<evidence type="ECO:0000259" key="1">
    <source>
        <dbReference type="Pfam" id="PF00169"/>
    </source>
</evidence>
<dbReference type="VEuPathDB" id="TrichDB:TVAGG3_0714000"/>
<dbReference type="InterPro" id="IPR001849">
    <property type="entry name" value="PH_domain"/>
</dbReference>
<dbReference type="AlphaFoldDB" id="A2G4Q2"/>
<gene>
    <name evidence="2" type="ORF">TVAG_352150</name>
</gene>
<dbReference type="SUPFAM" id="SSF50729">
    <property type="entry name" value="PH domain-like"/>
    <property type="match status" value="1"/>
</dbReference>
<reference evidence="2" key="2">
    <citation type="journal article" date="2007" name="Science">
        <title>Draft genome sequence of the sexually transmitted pathogen Trichomonas vaginalis.</title>
        <authorList>
            <person name="Carlton J.M."/>
            <person name="Hirt R.P."/>
            <person name="Silva J.C."/>
            <person name="Delcher A.L."/>
            <person name="Schatz M."/>
            <person name="Zhao Q."/>
            <person name="Wortman J.R."/>
            <person name="Bidwell S.L."/>
            <person name="Alsmark U.C.M."/>
            <person name="Besteiro S."/>
            <person name="Sicheritz-Ponten T."/>
            <person name="Noel C.J."/>
            <person name="Dacks J.B."/>
            <person name="Foster P.G."/>
            <person name="Simillion C."/>
            <person name="Van de Peer Y."/>
            <person name="Miranda-Saavedra D."/>
            <person name="Barton G.J."/>
            <person name="Westrop G.D."/>
            <person name="Mueller S."/>
            <person name="Dessi D."/>
            <person name="Fiori P.L."/>
            <person name="Ren Q."/>
            <person name="Paulsen I."/>
            <person name="Zhang H."/>
            <person name="Bastida-Corcuera F.D."/>
            <person name="Simoes-Barbosa A."/>
            <person name="Brown M.T."/>
            <person name="Hayes R.D."/>
            <person name="Mukherjee M."/>
            <person name="Okumura C.Y."/>
            <person name="Schneider R."/>
            <person name="Smith A.J."/>
            <person name="Vanacova S."/>
            <person name="Villalvazo M."/>
            <person name="Haas B.J."/>
            <person name="Pertea M."/>
            <person name="Feldblyum T.V."/>
            <person name="Utterback T.R."/>
            <person name="Shu C.L."/>
            <person name="Osoegawa K."/>
            <person name="de Jong P.J."/>
            <person name="Hrdy I."/>
            <person name="Horvathova L."/>
            <person name="Zubacova Z."/>
            <person name="Dolezal P."/>
            <person name="Malik S.B."/>
            <person name="Logsdon J.M. Jr."/>
            <person name="Henze K."/>
            <person name="Gupta A."/>
            <person name="Wang C.C."/>
            <person name="Dunne R.L."/>
            <person name="Upcroft J.A."/>
            <person name="Upcroft P."/>
            <person name="White O."/>
            <person name="Salzberg S.L."/>
            <person name="Tang P."/>
            <person name="Chiu C.-H."/>
            <person name="Lee Y.-S."/>
            <person name="Embley T.M."/>
            <person name="Coombs G.H."/>
            <person name="Mottram J.C."/>
            <person name="Tachezy J."/>
            <person name="Fraser-Liggett C.M."/>
            <person name="Johnson P.J."/>
        </authorList>
    </citation>
    <scope>NUCLEOTIDE SEQUENCE [LARGE SCALE GENOMIC DNA]</scope>
    <source>
        <strain evidence="2">G3</strain>
    </source>
</reference>
<dbReference type="Proteomes" id="UP000001542">
    <property type="component" value="Unassembled WGS sequence"/>
</dbReference>
<dbReference type="Gene3D" id="2.30.29.30">
    <property type="entry name" value="Pleckstrin-homology domain (PH domain)/Phosphotyrosine-binding domain (PTB)"/>
    <property type="match status" value="1"/>
</dbReference>
<organism evidence="2 3">
    <name type="scientific">Trichomonas vaginalis (strain ATCC PRA-98 / G3)</name>
    <dbReference type="NCBI Taxonomy" id="412133"/>
    <lineage>
        <taxon>Eukaryota</taxon>
        <taxon>Metamonada</taxon>
        <taxon>Parabasalia</taxon>
        <taxon>Trichomonadida</taxon>
        <taxon>Trichomonadidae</taxon>
        <taxon>Trichomonas</taxon>
    </lineage>
</organism>
<proteinExistence type="predicted"/>
<dbReference type="OrthoDB" id="10600398at2759"/>
<evidence type="ECO:0000313" key="2">
    <source>
        <dbReference type="EMBL" id="EAX87862.1"/>
    </source>
</evidence>
<accession>A2G4Q2</accession>
<protein>
    <submittedName>
        <fullName evidence="2">PH domain containing protein</fullName>
    </submittedName>
</protein>
<dbReference type="CDD" id="cd00821">
    <property type="entry name" value="PH"/>
    <property type="match status" value="1"/>
</dbReference>
<dbReference type="SMR" id="A2G4Q2"/>
<dbReference type="InParanoid" id="A2G4Q2"/>
<dbReference type="InterPro" id="IPR011993">
    <property type="entry name" value="PH-like_dom_sf"/>
</dbReference>
<name>A2G4Q2_TRIV3</name>
<evidence type="ECO:0000313" key="3">
    <source>
        <dbReference type="Proteomes" id="UP000001542"/>
    </source>
</evidence>
<feature type="domain" description="PH" evidence="1">
    <location>
        <begin position="337"/>
        <end position="428"/>
    </location>
</feature>
<dbReference type="VEuPathDB" id="TrichDB:TVAG_352150"/>
<dbReference type="KEGG" id="tva:4745518"/>
<keyword evidence="3" id="KW-1185">Reference proteome</keyword>
<dbReference type="RefSeq" id="XP_001300792.1">
    <property type="nucleotide sequence ID" value="XM_001300791.1"/>
</dbReference>
<dbReference type="EMBL" id="DS114386">
    <property type="protein sequence ID" value="EAX87862.1"/>
    <property type="molecule type" value="Genomic_DNA"/>
</dbReference>
<sequence>MFAVRRGLRMLNCEIISEPVAILNKFPQYYKKLIDLFFNTENGSLYHAATTPNIIKYAKIYMDKLTFETKNHLFDYFLECCRHCLSNDTAFYLSLEVYDINLYSGLIEQMIKDNVDIFYKLSLPDIVTLIKCDLCTSVILNNMQHIYTLKEKEPEYAAQTFLSLLISYPTNQIVIQTLKQACSSNSLLLNYLPTNIALLSVNEKEFTNLLTNHSKISNTPLKTQFASEDSIIKLCKSPINVILHDDVIVEQVQQSPVRFSPFSPAKITNILDQANEIHHVIESQSPFNQISKIISAASRKVKIEAKELPDNHKFSSRLRTQSSIVMTPKVLHAYGVKKGGIGHSSWQKRYFGFYQSAKCVFWREMKTSKHIRGVIVLSNNAKIIPNISHKGFSYHLLIELGEGIKTYDIAFEDENVCNQWCQALQSVVTEL</sequence>